<gene>
    <name evidence="1" type="ORF">CN613_22395</name>
</gene>
<dbReference type="RefSeq" id="WP_097969157.1">
    <property type="nucleotide sequence ID" value="NZ_NUBH01000020.1"/>
</dbReference>
<dbReference type="EMBL" id="NUDP01000090">
    <property type="protein sequence ID" value="PEM66542.1"/>
    <property type="molecule type" value="Genomic_DNA"/>
</dbReference>
<accession>A0A2B6R5X5</accession>
<protein>
    <submittedName>
        <fullName evidence="1">Uncharacterized protein</fullName>
    </submittedName>
</protein>
<proteinExistence type="predicted"/>
<sequence length="258" mass="29880">MEKKLIFSYLLTKLSAAFVLYFSFAILFFITNNFDLYELSDVTYNILYNPFAYVLFFYAILCSLIIDKLSSKQTSITKKGLLYIICGYLFFLPFQLFSHDSFTYFFIAGSIGAICAIFFYLCTYVSQQTKWFRYSIPILIPILFITIASIDFTKKEHWIEHTTKNEFEATFSYLNGEHKIPIRAQKGEALEINVQFLIEENGNYGHGLRFSSEFSRSEPVSEINENTYLLSVTKAGTYYIVVTGNNLKGKIKASWKVQ</sequence>
<organism evidence="1 2">
    <name type="scientific">Bacillus pseudomycoides</name>
    <dbReference type="NCBI Taxonomy" id="64104"/>
    <lineage>
        <taxon>Bacteria</taxon>
        <taxon>Bacillati</taxon>
        <taxon>Bacillota</taxon>
        <taxon>Bacilli</taxon>
        <taxon>Bacillales</taxon>
        <taxon>Bacillaceae</taxon>
        <taxon>Bacillus</taxon>
        <taxon>Bacillus cereus group</taxon>
    </lineage>
</organism>
<reference evidence="1 2" key="1">
    <citation type="submission" date="2017-09" db="EMBL/GenBank/DDBJ databases">
        <title>Large-scale bioinformatics analysis of Bacillus genomes uncovers conserved roles of natural products in bacterial physiology.</title>
        <authorList>
            <consortium name="Agbiome Team Llc"/>
            <person name="Bleich R.M."/>
            <person name="Grubbs K.J."/>
            <person name="Santa Maria K.C."/>
            <person name="Allen S.E."/>
            <person name="Farag S."/>
            <person name="Shank E.A."/>
            <person name="Bowers A."/>
        </authorList>
    </citation>
    <scope>NUCLEOTIDE SEQUENCE [LARGE SCALE GENOMIC DNA]</scope>
    <source>
        <strain evidence="1 2">AFS009893</strain>
    </source>
</reference>
<dbReference type="Proteomes" id="UP000219775">
    <property type="component" value="Unassembled WGS sequence"/>
</dbReference>
<evidence type="ECO:0000313" key="1">
    <source>
        <dbReference type="EMBL" id="PEM66542.1"/>
    </source>
</evidence>
<dbReference type="AlphaFoldDB" id="A0A2B6R5X5"/>
<dbReference type="InterPro" id="IPR036259">
    <property type="entry name" value="MFS_trans_sf"/>
</dbReference>
<evidence type="ECO:0000313" key="2">
    <source>
        <dbReference type="Proteomes" id="UP000219775"/>
    </source>
</evidence>
<comment type="caution">
    <text evidence="1">The sequence shown here is derived from an EMBL/GenBank/DDBJ whole genome shotgun (WGS) entry which is preliminary data.</text>
</comment>
<name>A0A2B6R5X5_9BACI</name>
<dbReference type="SUPFAM" id="SSF103473">
    <property type="entry name" value="MFS general substrate transporter"/>
    <property type="match status" value="1"/>
</dbReference>